<dbReference type="Pfam" id="PF01938">
    <property type="entry name" value="TRAM"/>
    <property type="match status" value="1"/>
</dbReference>
<organism evidence="17 18">
    <name type="scientific">Candidatus [Bacteroides] periocalifornicus</name>
    <dbReference type="NCBI Taxonomy" id="1702214"/>
    <lineage>
        <taxon>Bacteria</taxon>
        <taxon>Pseudomonadati</taxon>
        <taxon>Bacteroidota</taxon>
    </lineage>
</organism>
<feature type="domain" description="TRAM" evidence="14">
    <location>
        <begin position="377"/>
        <end position="439"/>
    </location>
</feature>
<evidence type="ECO:0000256" key="13">
    <source>
        <dbReference type="HAMAP-Rule" id="MF_01864"/>
    </source>
</evidence>
<evidence type="ECO:0000256" key="5">
    <source>
        <dbReference type="ARBA" id="ARBA00022691"/>
    </source>
</evidence>
<comment type="function">
    <text evidence="1 13">Catalyzes the methylthiolation of N6-(dimethylallyl)adenosine (i(6)A), leading to the formation of 2-methylthio-N6-(dimethylallyl)adenosine (ms(2)i(6)A) at position 37 in tRNAs that read codons beginning with uridine.</text>
</comment>
<dbReference type="InterPro" id="IPR058240">
    <property type="entry name" value="rSAM_sf"/>
</dbReference>
<dbReference type="Gene3D" id="3.40.50.12160">
    <property type="entry name" value="Methylthiotransferase, N-terminal domain"/>
    <property type="match status" value="1"/>
</dbReference>
<feature type="binding site" evidence="13">
    <location>
        <position position="12"/>
    </location>
    <ligand>
        <name>[4Fe-4S] cluster</name>
        <dbReference type="ChEBI" id="CHEBI:49883"/>
        <label>1</label>
    </ligand>
</feature>
<dbReference type="NCBIfam" id="TIGR01574">
    <property type="entry name" value="miaB-methiolase"/>
    <property type="match status" value="1"/>
</dbReference>
<evidence type="ECO:0000256" key="6">
    <source>
        <dbReference type="ARBA" id="ARBA00022723"/>
    </source>
</evidence>
<dbReference type="SFLD" id="SFLDF00413">
    <property type="entry name" value="CDK5RAP1"/>
    <property type="match status" value="1"/>
</dbReference>
<dbReference type="PROSITE" id="PS01278">
    <property type="entry name" value="MTTASE_RADICAL"/>
    <property type="match status" value="1"/>
</dbReference>
<evidence type="ECO:0000256" key="11">
    <source>
        <dbReference type="ARBA" id="ARBA00080698"/>
    </source>
</evidence>
<dbReference type="GO" id="GO:0035597">
    <property type="term" value="F:tRNA-2-methylthio-N(6)-dimethylallyladenosine(37) synthase activity"/>
    <property type="evidence" value="ECO:0007669"/>
    <property type="project" value="UniProtKB-EC"/>
</dbReference>
<dbReference type="InterPro" id="IPR007197">
    <property type="entry name" value="rSAM"/>
</dbReference>
<evidence type="ECO:0000313" key="18">
    <source>
        <dbReference type="Proteomes" id="UP000054172"/>
    </source>
</evidence>
<keyword evidence="18" id="KW-1185">Reference proteome</keyword>
<evidence type="ECO:0000259" key="16">
    <source>
        <dbReference type="PROSITE" id="PS51918"/>
    </source>
</evidence>
<sequence>MGQSLYIETYGCQMNVNDSELVASILTDAGYTLCQSAQDADIVLLNTCAIRDNAETRILGRLAHFRDLRATQTPHLTIGVLGCMASRLKGELLSPRVGANLVVGPDSYRELPRLLARAQNAVAIRLSDRETYQGIAPLRYATNGVSAFVSIMRGCDNHCTFCVVPFTRGTERSRDPLSILQEVEVLRDTGYREVTLLGQNVDSYRWSMGAEGDLPFAGLLERVARQAPGMRIRFSTSYPNDLTEAVLHTMAQYGNICPHIHLPVQSGSDRMLRAMRRKYTRAEYLQQVARIRAIIPTVAITTDIIAGFCGEQKVDHQATLSLMREVGYDAAFMFKYSDRPGTYAHNRLPDDVPEEVKTQRLAEIIELQNELSLQSNMHDVGREFEVLVEGDSKRSAEDACGRTGQNKMVVFKKQQSEPGQYAHVRIVSCTSQTLLGELV</sequence>
<dbReference type="AlphaFoldDB" id="A0A0Q4B6I4"/>
<feature type="domain" description="Radical SAM core" evidence="16">
    <location>
        <begin position="141"/>
        <end position="374"/>
    </location>
</feature>
<evidence type="ECO:0000256" key="10">
    <source>
        <dbReference type="ARBA" id="ARBA00068570"/>
    </source>
</evidence>
<dbReference type="FunFam" id="3.80.30.20:FF:000001">
    <property type="entry name" value="tRNA-2-methylthio-N(6)-dimethylallyladenosine synthase 2"/>
    <property type="match status" value="1"/>
</dbReference>
<dbReference type="InterPro" id="IPR002792">
    <property type="entry name" value="TRAM_dom"/>
</dbReference>
<dbReference type="GO" id="GO:0005829">
    <property type="term" value="C:cytosol"/>
    <property type="evidence" value="ECO:0007669"/>
    <property type="project" value="TreeGrafter"/>
</dbReference>
<dbReference type="SFLD" id="SFLDG01082">
    <property type="entry name" value="B12-binding_domain_containing"/>
    <property type="match status" value="1"/>
</dbReference>
<gene>
    <name evidence="13" type="primary">miaB</name>
    <name evidence="17" type="ORF">AL399_06180</name>
</gene>
<dbReference type="Proteomes" id="UP000054172">
    <property type="component" value="Unassembled WGS sequence"/>
</dbReference>
<dbReference type="EMBL" id="LIIK01000027">
    <property type="protein sequence ID" value="KQM08656.1"/>
    <property type="molecule type" value="Genomic_DNA"/>
</dbReference>
<dbReference type="InterPro" id="IPR020612">
    <property type="entry name" value="Methylthiotransferase_CS"/>
</dbReference>
<dbReference type="PATRIC" id="fig|1702214.3.peg.511"/>
<evidence type="ECO:0000256" key="4">
    <source>
        <dbReference type="ARBA" id="ARBA00022679"/>
    </source>
</evidence>
<proteinExistence type="inferred from homology"/>
<accession>A0A0Q4B6I4</accession>
<evidence type="ECO:0000256" key="9">
    <source>
        <dbReference type="ARBA" id="ARBA00033765"/>
    </source>
</evidence>
<comment type="subcellular location">
    <subcellularLocation>
        <location evidence="13">Cytoplasm</location>
    </subcellularLocation>
</comment>
<keyword evidence="13" id="KW-0819">tRNA processing</keyword>
<dbReference type="PROSITE" id="PS50926">
    <property type="entry name" value="TRAM"/>
    <property type="match status" value="1"/>
</dbReference>
<evidence type="ECO:0000259" key="14">
    <source>
        <dbReference type="PROSITE" id="PS50926"/>
    </source>
</evidence>
<evidence type="ECO:0000256" key="12">
    <source>
        <dbReference type="ARBA" id="ARBA00081141"/>
    </source>
</evidence>
<dbReference type="GO" id="GO:0051539">
    <property type="term" value="F:4 iron, 4 sulfur cluster binding"/>
    <property type="evidence" value="ECO:0007669"/>
    <property type="project" value="UniProtKB-UniRule"/>
</dbReference>
<evidence type="ECO:0000259" key="15">
    <source>
        <dbReference type="PROSITE" id="PS51449"/>
    </source>
</evidence>
<feature type="binding site" evidence="13">
    <location>
        <position position="155"/>
    </location>
    <ligand>
        <name>[4Fe-4S] cluster</name>
        <dbReference type="ChEBI" id="CHEBI:49883"/>
        <label>2</label>
        <note>4Fe-4S-S-AdoMet</note>
    </ligand>
</feature>
<dbReference type="Pfam" id="PF00919">
    <property type="entry name" value="UPF0004"/>
    <property type="match status" value="1"/>
</dbReference>
<evidence type="ECO:0000256" key="1">
    <source>
        <dbReference type="ARBA" id="ARBA00003234"/>
    </source>
</evidence>
<dbReference type="STRING" id="1702214.AL399_06180"/>
<dbReference type="Pfam" id="PF04055">
    <property type="entry name" value="Radical_SAM"/>
    <property type="match status" value="1"/>
</dbReference>
<dbReference type="HAMAP" id="MF_01864">
    <property type="entry name" value="tRNA_metthiotr_MiaB"/>
    <property type="match status" value="1"/>
</dbReference>
<dbReference type="PANTHER" id="PTHR43020:SF2">
    <property type="entry name" value="MITOCHONDRIAL TRNA METHYLTHIOTRANSFERASE CDK5RAP1"/>
    <property type="match status" value="1"/>
</dbReference>
<dbReference type="GO" id="GO:0046872">
    <property type="term" value="F:metal ion binding"/>
    <property type="evidence" value="ECO:0007669"/>
    <property type="project" value="UniProtKB-KW"/>
</dbReference>
<dbReference type="NCBIfam" id="TIGR00089">
    <property type="entry name" value="MiaB/RimO family radical SAM methylthiotransferase"/>
    <property type="match status" value="1"/>
</dbReference>
<dbReference type="FunFam" id="3.40.50.12160:FF:000003">
    <property type="entry name" value="CDK5 regulatory subunit-associated protein 1"/>
    <property type="match status" value="1"/>
</dbReference>
<dbReference type="SUPFAM" id="SSF102114">
    <property type="entry name" value="Radical SAM enzymes"/>
    <property type="match status" value="1"/>
</dbReference>
<comment type="similarity">
    <text evidence="13">Belongs to the methylthiotransferase family. MiaB subfamily.</text>
</comment>
<dbReference type="InterPro" id="IPR013848">
    <property type="entry name" value="Methylthiotransferase_N"/>
</dbReference>
<dbReference type="SFLD" id="SFLDG01061">
    <property type="entry name" value="methylthiotransferase"/>
    <property type="match status" value="2"/>
</dbReference>
<name>A0A0Q4B6I4_9BACT</name>
<dbReference type="InterPro" id="IPR038135">
    <property type="entry name" value="Methylthiotransferase_N_sf"/>
</dbReference>
<evidence type="ECO:0000256" key="8">
    <source>
        <dbReference type="ARBA" id="ARBA00023014"/>
    </source>
</evidence>
<dbReference type="InterPro" id="IPR023404">
    <property type="entry name" value="rSAM_horseshoe"/>
</dbReference>
<keyword evidence="8 13" id="KW-0411">Iron-sulfur</keyword>
<dbReference type="InterPro" id="IPR006463">
    <property type="entry name" value="MiaB_methiolase"/>
</dbReference>
<dbReference type="SMART" id="SM00729">
    <property type="entry name" value="Elp3"/>
    <property type="match status" value="1"/>
</dbReference>
<keyword evidence="7 13" id="KW-0408">Iron</keyword>
<dbReference type="PROSITE" id="PS51449">
    <property type="entry name" value="MTTASE_N"/>
    <property type="match status" value="1"/>
</dbReference>
<dbReference type="PROSITE" id="PS51918">
    <property type="entry name" value="RADICAL_SAM"/>
    <property type="match status" value="1"/>
</dbReference>
<comment type="cofactor">
    <cofactor evidence="13">
        <name>[4Fe-4S] cluster</name>
        <dbReference type="ChEBI" id="CHEBI:49883"/>
    </cofactor>
    <text evidence="13">Binds 2 [4Fe-4S] clusters. One cluster is coordinated with 3 cysteines and an exchangeable S-adenosyl-L-methionine.</text>
</comment>
<dbReference type="PANTHER" id="PTHR43020">
    <property type="entry name" value="CDK5 REGULATORY SUBUNIT-ASSOCIATED PROTEIN 1"/>
    <property type="match status" value="1"/>
</dbReference>
<keyword evidence="5 13" id="KW-0949">S-adenosyl-L-methionine</keyword>
<dbReference type="Gene3D" id="3.80.30.20">
    <property type="entry name" value="tm_1862 like domain"/>
    <property type="match status" value="1"/>
</dbReference>
<feature type="binding site" evidence="13">
    <location>
        <position position="83"/>
    </location>
    <ligand>
        <name>[4Fe-4S] cluster</name>
        <dbReference type="ChEBI" id="CHEBI:49883"/>
        <label>1</label>
    </ligand>
</feature>
<protein>
    <recommendedName>
        <fullName evidence="10 13">tRNA-2-methylthio-N(6)-dimethylallyladenosine synthase</fullName>
        <ecNumber evidence="9 13">2.8.4.3</ecNumber>
    </recommendedName>
    <alternativeName>
        <fullName evidence="12 13">(Dimethylallyl)adenosine tRNA methylthiotransferase MiaB</fullName>
    </alternativeName>
    <alternativeName>
        <fullName evidence="11 13">tRNA-i(6)A37 methylthiotransferase</fullName>
    </alternativeName>
</protein>
<feature type="binding site" evidence="13">
    <location>
        <position position="159"/>
    </location>
    <ligand>
        <name>[4Fe-4S] cluster</name>
        <dbReference type="ChEBI" id="CHEBI:49883"/>
        <label>2</label>
        <note>4Fe-4S-S-AdoMet</note>
    </ligand>
</feature>
<dbReference type="SFLD" id="SFLDF00273">
    <property type="entry name" value="(dimethylallyl)adenosine_tRNA"/>
    <property type="match status" value="1"/>
</dbReference>
<dbReference type="SFLD" id="SFLDS00029">
    <property type="entry name" value="Radical_SAM"/>
    <property type="match status" value="2"/>
</dbReference>
<keyword evidence="4 13" id="KW-0808">Transferase</keyword>
<dbReference type="EC" id="2.8.4.3" evidence="9 13"/>
<comment type="caution">
    <text evidence="17">The sequence shown here is derived from an EMBL/GenBank/DDBJ whole genome shotgun (WGS) entry which is preliminary data.</text>
</comment>
<dbReference type="InterPro" id="IPR005839">
    <property type="entry name" value="Methylthiotransferase"/>
</dbReference>
<comment type="subunit">
    <text evidence="13">Monomer.</text>
</comment>
<feature type="binding site" evidence="13">
    <location>
        <position position="48"/>
    </location>
    <ligand>
        <name>[4Fe-4S] cluster</name>
        <dbReference type="ChEBI" id="CHEBI:49883"/>
        <label>1</label>
    </ligand>
</feature>
<keyword evidence="6 13" id="KW-0479">Metal-binding</keyword>
<comment type="catalytic activity">
    <reaction evidence="13">
        <text>N(6)-dimethylallyladenosine(37) in tRNA + (sulfur carrier)-SH + AH2 + 2 S-adenosyl-L-methionine = 2-methylsulfanyl-N(6)-dimethylallyladenosine(37) in tRNA + (sulfur carrier)-H + 5'-deoxyadenosine + L-methionine + A + S-adenosyl-L-homocysteine + 2 H(+)</text>
        <dbReference type="Rhea" id="RHEA:37067"/>
        <dbReference type="Rhea" id="RHEA-COMP:10375"/>
        <dbReference type="Rhea" id="RHEA-COMP:10376"/>
        <dbReference type="Rhea" id="RHEA-COMP:14737"/>
        <dbReference type="Rhea" id="RHEA-COMP:14739"/>
        <dbReference type="ChEBI" id="CHEBI:13193"/>
        <dbReference type="ChEBI" id="CHEBI:15378"/>
        <dbReference type="ChEBI" id="CHEBI:17319"/>
        <dbReference type="ChEBI" id="CHEBI:17499"/>
        <dbReference type="ChEBI" id="CHEBI:29917"/>
        <dbReference type="ChEBI" id="CHEBI:57844"/>
        <dbReference type="ChEBI" id="CHEBI:57856"/>
        <dbReference type="ChEBI" id="CHEBI:59789"/>
        <dbReference type="ChEBI" id="CHEBI:64428"/>
        <dbReference type="ChEBI" id="CHEBI:74415"/>
        <dbReference type="ChEBI" id="CHEBI:74417"/>
        <dbReference type="EC" id="2.8.4.3"/>
    </reaction>
</comment>
<reference evidence="17" key="1">
    <citation type="submission" date="2015-08" db="EMBL/GenBank/DDBJ databases">
        <title>Candidatus Bacteriodes Periocalifornicus.</title>
        <authorList>
            <person name="McLean J.S."/>
            <person name="Kelley S."/>
        </authorList>
    </citation>
    <scope>NUCLEOTIDE SEQUENCE [LARGE SCALE GENOMIC DNA]</scope>
    <source>
        <strain evidence="17">12B</strain>
    </source>
</reference>
<evidence type="ECO:0000256" key="7">
    <source>
        <dbReference type="ARBA" id="ARBA00023004"/>
    </source>
</evidence>
<keyword evidence="2 13" id="KW-0004">4Fe-4S</keyword>
<feature type="binding site" evidence="13">
    <location>
        <position position="162"/>
    </location>
    <ligand>
        <name>[4Fe-4S] cluster</name>
        <dbReference type="ChEBI" id="CHEBI:49883"/>
        <label>2</label>
        <note>4Fe-4S-S-AdoMet</note>
    </ligand>
</feature>
<dbReference type="InterPro" id="IPR006638">
    <property type="entry name" value="Elp3/MiaA/NifB-like_rSAM"/>
</dbReference>
<feature type="domain" description="MTTase N-terminal" evidence="15">
    <location>
        <begin position="3"/>
        <end position="120"/>
    </location>
</feature>
<evidence type="ECO:0000256" key="3">
    <source>
        <dbReference type="ARBA" id="ARBA00022490"/>
    </source>
</evidence>
<dbReference type="CDD" id="cd01335">
    <property type="entry name" value="Radical_SAM"/>
    <property type="match status" value="1"/>
</dbReference>
<keyword evidence="3 13" id="KW-0963">Cytoplasm</keyword>
<evidence type="ECO:0000313" key="17">
    <source>
        <dbReference type="EMBL" id="KQM08656.1"/>
    </source>
</evidence>
<evidence type="ECO:0000256" key="2">
    <source>
        <dbReference type="ARBA" id="ARBA00022485"/>
    </source>
</evidence>